<feature type="compositionally biased region" description="Polar residues" evidence="3">
    <location>
        <begin position="895"/>
        <end position="911"/>
    </location>
</feature>
<feature type="region of interest" description="Disordered" evidence="3">
    <location>
        <begin position="55"/>
        <end position="76"/>
    </location>
</feature>
<feature type="region of interest" description="Disordered" evidence="3">
    <location>
        <begin position="1086"/>
        <end position="1119"/>
    </location>
</feature>
<feature type="region of interest" description="Disordered" evidence="3">
    <location>
        <begin position="743"/>
        <end position="854"/>
    </location>
</feature>
<comment type="similarity">
    <text evidence="2">Belongs to the YPP1 family.</text>
</comment>
<comment type="function">
    <text evidence="1">Involved in endocytosis.</text>
</comment>
<dbReference type="PANTHER" id="PTHR23083:SF464">
    <property type="entry name" value="TETRATRICOPEPTIDE REPEAT DOMAIN 7, ISOFORM A"/>
    <property type="match status" value="1"/>
</dbReference>
<dbReference type="Proteomes" id="UP000256645">
    <property type="component" value="Unassembled WGS sequence"/>
</dbReference>
<dbReference type="Gene3D" id="1.25.40.10">
    <property type="entry name" value="Tetratricopeptide repeat domain"/>
    <property type="match status" value="1"/>
</dbReference>
<feature type="compositionally biased region" description="Polar residues" evidence="3">
    <location>
        <begin position="57"/>
        <end position="76"/>
    </location>
</feature>
<comment type="caution">
    <text evidence="4">The sequence shown here is derived from an EMBL/GenBank/DDBJ whole genome shotgun (WGS) entry which is preliminary data.</text>
</comment>
<sequence length="1225" mass="134352">MSHDPTKAAHYIHLLDEARYDGNWEAVPELIRKVRKHAPGRTCLTTTAECEHAIVQASKTKPTSNHSRPQTANNARSDALSTYIPQLAEVVERERSHVEDAFQAQVCLAWLHWIMGEPTLAASKLPRSIDEEYAQLDGTGKESAQWTRVCALKASYIKGSAQSRMGQVAEAIETFELALPILTGVSVPLKNGSEIKSWSEHLLTAFCLTSRNAIKSRHTSTYETEGLSAFRAWAKFWEGQGSGLMGGRAEEAEVYRRNVWKEYYVTMSEILQQGLPYPTTALAPSYTNTSTRLQQKAELKSVEARYETLLISEVSFPKADQASDEVEAFVEHVMRNWRVLCGSDWQEQDLGEGGSESVSRGVLDVLYRAATRTFHSTAILRDLFTVHLAVADFDLAFKAFDTYFDIVKKGKARVEKTGEPEHGLDDDETVLKTASECIRALCRYGSRDDAEKARDIAHYFEEWLDKHHPEEDSTQTNGAKYLENGANLDLGTKITPQIFAMAWRCIGIGHANWARLTYDASSRGDIQLQAIKCYRRALSPEYKSSADVETLFALAILLAERRELGPAVDAVKAALLPPKSKDKSTFQGPYGGRFARERSLIPLWHLLALLLSARQEFMTAARACEGAFEQFQDPRNLFGDADVNGSYRSDHLNEKFSPVRGIVDEMSDFEKENVLEVKMTQLALVEVLEGPEVAVNASDELLSLYSRLFGDPQNAIATAAAPKILAPPQSSAGTMRSIKGSIFGRASRKSVRRSVLPSSTIGDQPASQTRPQTMQTIASRAPTISVTNENGENGNGSKKHHLGVKDHPAQHHGKLEKRATSTSRNKSTERRRDRSASRPRATSRGPIPTAVGGETLSTTLAANDNQQWVGDDARASQVGLAISPEDSDISEGGAITTNANRPLPPVTQNMSQKEKPMQPVPQKQDTRLPNPIYSSSNNPVTRFPKNQISRRRSGILVKVWLLIGAFYRRASMYDDARGALDEAVKIVRSLENDITKDTTGKVSITHAGWGGGKSVSALWGDVLADRGDLAIADNSPHLALENFEAALTHFVDHPSAIIGLSNLLLDIYTQVLPPAPVVPATDVPGSAVGHSASTTNTNLSTSDTLTGTKSTISLPSSTLPSRPGPLGIATFGAPTNSNLPQLASPMASETAELDRLAARDRAYGLLSSLTKQGSGWNSSEAWFALARAYEEGGQVDKAREVLWWCVELEEGRAVRGWDIFEGYIL</sequence>
<dbReference type="SMART" id="SM00028">
    <property type="entry name" value="TPR"/>
    <property type="match status" value="5"/>
</dbReference>
<evidence type="ECO:0000256" key="3">
    <source>
        <dbReference type="SAM" id="MobiDB-lite"/>
    </source>
</evidence>
<accession>A0A3D8RHT4</accession>
<evidence type="ECO:0008006" key="6">
    <source>
        <dbReference type="Google" id="ProtNLM"/>
    </source>
</evidence>
<gene>
    <name evidence="4" type="ORF">BP6252_07395</name>
</gene>
<feature type="compositionally biased region" description="Polar residues" evidence="3">
    <location>
        <begin position="932"/>
        <end position="944"/>
    </location>
</feature>
<keyword evidence="5" id="KW-1185">Reference proteome</keyword>
<name>A0A3D8RHT4_9HELO</name>
<organism evidence="4 5">
    <name type="scientific">Coleophoma cylindrospora</name>
    <dbReference type="NCBI Taxonomy" id="1849047"/>
    <lineage>
        <taxon>Eukaryota</taxon>
        <taxon>Fungi</taxon>
        <taxon>Dikarya</taxon>
        <taxon>Ascomycota</taxon>
        <taxon>Pezizomycotina</taxon>
        <taxon>Leotiomycetes</taxon>
        <taxon>Helotiales</taxon>
        <taxon>Dermateaceae</taxon>
        <taxon>Coleophoma</taxon>
    </lineage>
</organism>
<dbReference type="PANTHER" id="PTHR23083">
    <property type="entry name" value="TETRATRICOPEPTIDE REPEAT PROTEIN, TPR"/>
    <property type="match status" value="1"/>
</dbReference>
<dbReference type="STRING" id="1849047.A0A3D8RHT4"/>
<evidence type="ECO:0000313" key="4">
    <source>
        <dbReference type="EMBL" id="RDW73488.1"/>
    </source>
</evidence>
<dbReference type="EMBL" id="PDLM01000007">
    <property type="protein sequence ID" value="RDW73488.1"/>
    <property type="molecule type" value="Genomic_DNA"/>
</dbReference>
<dbReference type="InterPro" id="IPR011990">
    <property type="entry name" value="TPR-like_helical_dom_sf"/>
</dbReference>
<reference evidence="4 5" key="1">
    <citation type="journal article" date="2018" name="IMA Fungus">
        <title>IMA Genome-F 9: Draft genome sequence of Annulohypoxylon stygium, Aspergillus mulundensis, Berkeleyomyces basicola (syn. Thielaviopsis basicola), Ceratocystis smalleyi, two Cercospora beticola strains, Coleophoma cylindrospora, Fusarium fracticaudum, Phialophora cf. hyalina, and Morchella septimelata.</title>
        <authorList>
            <person name="Wingfield B.D."/>
            <person name="Bills G.F."/>
            <person name="Dong Y."/>
            <person name="Huang W."/>
            <person name="Nel W.J."/>
            <person name="Swalarsk-Parry B.S."/>
            <person name="Vaghefi N."/>
            <person name="Wilken P.M."/>
            <person name="An Z."/>
            <person name="de Beer Z.W."/>
            <person name="De Vos L."/>
            <person name="Chen L."/>
            <person name="Duong T.A."/>
            <person name="Gao Y."/>
            <person name="Hammerbacher A."/>
            <person name="Kikkert J.R."/>
            <person name="Li Y."/>
            <person name="Li H."/>
            <person name="Li K."/>
            <person name="Li Q."/>
            <person name="Liu X."/>
            <person name="Ma X."/>
            <person name="Naidoo K."/>
            <person name="Pethybridge S.J."/>
            <person name="Sun J."/>
            <person name="Steenkamp E.T."/>
            <person name="van der Nest M.A."/>
            <person name="van Wyk S."/>
            <person name="Wingfield M.J."/>
            <person name="Xiong C."/>
            <person name="Yue Q."/>
            <person name="Zhang X."/>
        </authorList>
    </citation>
    <scope>NUCLEOTIDE SEQUENCE [LARGE SCALE GENOMIC DNA]</scope>
    <source>
        <strain evidence="4 5">BP6252</strain>
    </source>
</reference>
<dbReference type="InterPro" id="IPR019734">
    <property type="entry name" value="TPR_rpt"/>
</dbReference>
<feature type="compositionally biased region" description="Basic and acidic residues" evidence="3">
    <location>
        <begin position="826"/>
        <end position="836"/>
    </location>
</feature>
<feature type="region of interest" description="Disordered" evidence="3">
    <location>
        <begin position="884"/>
        <end position="944"/>
    </location>
</feature>
<feature type="compositionally biased region" description="Low complexity" evidence="3">
    <location>
        <begin position="1091"/>
        <end position="1119"/>
    </location>
</feature>
<evidence type="ECO:0000256" key="1">
    <source>
        <dbReference type="ARBA" id="ARBA00002550"/>
    </source>
</evidence>
<feature type="compositionally biased region" description="Polar residues" evidence="3">
    <location>
        <begin position="756"/>
        <end position="787"/>
    </location>
</feature>
<proteinExistence type="inferred from homology"/>
<dbReference type="SUPFAM" id="SSF48452">
    <property type="entry name" value="TPR-like"/>
    <property type="match status" value="1"/>
</dbReference>
<evidence type="ECO:0000256" key="2">
    <source>
        <dbReference type="ARBA" id="ARBA00038251"/>
    </source>
</evidence>
<protein>
    <recommendedName>
        <fullName evidence="6">Filamentation protein-like protein</fullName>
    </recommendedName>
</protein>
<dbReference type="OrthoDB" id="29013at2759"/>
<evidence type="ECO:0000313" key="5">
    <source>
        <dbReference type="Proteomes" id="UP000256645"/>
    </source>
</evidence>
<dbReference type="AlphaFoldDB" id="A0A3D8RHT4"/>
<dbReference type="InterPro" id="IPR051722">
    <property type="entry name" value="Endocytosis_PI4K-reg_protein"/>
</dbReference>